<evidence type="ECO:0000313" key="2">
    <source>
        <dbReference type="Proteomes" id="UP001054252"/>
    </source>
</evidence>
<dbReference type="Proteomes" id="UP001054252">
    <property type="component" value="Unassembled WGS sequence"/>
</dbReference>
<evidence type="ECO:0000313" key="1">
    <source>
        <dbReference type="EMBL" id="GKV36950.1"/>
    </source>
</evidence>
<dbReference type="EMBL" id="BPVZ01000119">
    <property type="protein sequence ID" value="GKV36950.1"/>
    <property type="molecule type" value="Genomic_DNA"/>
</dbReference>
<accession>A0AAV5LHT3</accession>
<sequence length="48" mass="5403">MPHFLLNPLSFWLLKAKISMEKLSKLIGSFVLNFVGYPMLIGIKATHG</sequence>
<protein>
    <submittedName>
        <fullName evidence="1">Uncharacterized protein</fullName>
    </submittedName>
</protein>
<name>A0AAV5LHT3_9ROSI</name>
<dbReference type="AlphaFoldDB" id="A0AAV5LHT3"/>
<gene>
    <name evidence="1" type="ORF">SLEP1_g45032</name>
</gene>
<keyword evidence="2" id="KW-1185">Reference proteome</keyword>
<proteinExistence type="predicted"/>
<reference evidence="1 2" key="1">
    <citation type="journal article" date="2021" name="Commun. Biol.">
        <title>The genome of Shorea leprosula (Dipterocarpaceae) highlights the ecological relevance of drought in aseasonal tropical rainforests.</title>
        <authorList>
            <person name="Ng K.K.S."/>
            <person name="Kobayashi M.J."/>
            <person name="Fawcett J.A."/>
            <person name="Hatakeyama M."/>
            <person name="Paape T."/>
            <person name="Ng C.H."/>
            <person name="Ang C.C."/>
            <person name="Tnah L.H."/>
            <person name="Lee C.T."/>
            <person name="Nishiyama T."/>
            <person name="Sese J."/>
            <person name="O'Brien M.J."/>
            <person name="Copetti D."/>
            <person name="Mohd Noor M.I."/>
            <person name="Ong R.C."/>
            <person name="Putra M."/>
            <person name="Sireger I.Z."/>
            <person name="Indrioko S."/>
            <person name="Kosugi Y."/>
            <person name="Izuno A."/>
            <person name="Isagi Y."/>
            <person name="Lee S.L."/>
            <person name="Shimizu K.K."/>
        </authorList>
    </citation>
    <scope>NUCLEOTIDE SEQUENCE [LARGE SCALE GENOMIC DNA]</scope>
    <source>
        <strain evidence="1">214</strain>
    </source>
</reference>
<comment type="caution">
    <text evidence="1">The sequence shown here is derived from an EMBL/GenBank/DDBJ whole genome shotgun (WGS) entry which is preliminary data.</text>
</comment>
<organism evidence="1 2">
    <name type="scientific">Rubroshorea leprosula</name>
    <dbReference type="NCBI Taxonomy" id="152421"/>
    <lineage>
        <taxon>Eukaryota</taxon>
        <taxon>Viridiplantae</taxon>
        <taxon>Streptophyta</taxon>
        <taxon>Embryophyta</taxon>
        <taxon>Tracheophyta</taxon>
        <taxon>Spermatophyta</taxon>
        <taxon>Magnoliopsida</taxon>
        <taxon>eudicotyledons</taxon>
        <taxon>Gunneridae</taxon>
        <taxon>Pentapetalae</taxon>
        <taxon>rosids</taxon>
        <taxon>malvids</taxon>
        <taxon>Malvales</taxon>
        <taxon>Dipterocarpaceae</taxon>
        <taxon>Rubroshorea</taxon>
    </lineage>
</organism>